<dbReference type="HOGENOM" id="CLU_2513613_0_0_1"/>
<reference evidence="2 3" key="1">
    <citation type="journal article" date="2012" name="PLoS Pathog.">
        <title>Diverse lifestyles and strategies of plant pathogenesis encoded in the genomes of eighteen Dothideomycetes fungi.</title>
        <authorList>
            <person name="Ohm R.A."/>
            <person name="Feau N."/>
            <person name="Henrissat B."/>
            <person name="Schoch C.L."/>
            <person name="Horwitz B.A."/>
            <person name="Barry K.W."/>
            <person name="Condon B.J."/>
            <person name="Copeland A.C."/>
            <person name="Dhillon B."/>
            <person name="Glaser F."/>
            <person name="Hesse C.N."/>
            <person name="Kosti I."/>
            <person name="LaButti K."/>
            <person name="Lindquist E.A."/>
            <person name="Lucas S."/>
            <person name="Salamov A.A."/>
            <person name="Bradshaw R.E."/>
            <person name="Ciuffetti L."/>
            <person name="Hamelin R.C."/>
            <person name="Kema G.H.J."/>
            <person name="Lawrence C."/>
            <person name="Scott J.A."/>
            <person name="Spatafora J.W."/>
            <person name="Turgeon B.G."/>
            <person name="de Wit P.J.G.M."/>
            <person name="Zhong S."/>
            <person name="Goodwin S.B."/>
            <person name="Grigoriev I.V."/>
        </authorList>
    </citation>
    <scope>NUCLEOTIDE SEQUENCE [LARGE SCALE GENOMIC DNA]</scope>
    <source>
        <strain evidence="2 3">CIRAD86</strain>
    </source>
</reference>
<feature type="chain" id="PRO_5004031018" evidence="1">
    <location>
        <begin position="17"/>
        <end position="85"/>
    </location>
</feature>
<feature type="signal peptide" evidence="1">
    <location>
        <begin position="1"/>
        <end position="16"/>
    </location>
</feature>
<protein>
    <submittedName>
        <fullName evidence="2">Uncharacterized protein</fullName>
    </submittedName>
</protein>
<evidence type="ECO:0000256" key="1">
    <source>
        <dbReference type="SAM" id="SignalP"/>
    </source>
</evidence>
<evidence type="ECO:0000313" key="3">
    <source>
        <dbReference type="Proteomes" id="UP000016932"/>
    </source>
</evidence>
<evidence type="ECO:0000313" key="2">
    <source>
        <dbReference type="EMBL" id="EME79611.1"/>
    </source>
</evidence>
<dbReference type="GeneID" id="19334693"/>
<dbReference type="EMBL" id="KB446562">
    <property type="protein sequence ID" value="EME79611.1"/>
    <property type="molecule type" value="Genomic_DNA"/>
</dbReference>
<dbReference type="KEGG" id="pfj:MYCFIDRAFT_183765"/>
<name>M3A4S5_PSEFD</name>
<dbReference type="AlphaFoldDB" id="M3A4S5"/>
<proteinExistence type="predicted"/>
<accession>M3A4S5</accession>
<dbReference type="VEuPathDB" id="FungiDB:MYCFIDRAFT_183765"/>
<dbReference type="Proteomes" id="UP000016932">
    <property type="component" value="Unassembled WGS sequence"/>
</dbReference>
<gene>
    <name evidence="2" type="ORF">MYCFIDRAFT_183765</name>
</gene>
<organism evidence="2 3">
    <name type="scientific">Pseudocercospora fijiensis (strain CIRAD86)</name>
    <name type="common">Black leaf streak disease fungus</name>
    <name type="synonym">Mycosphaerella fijiensis</name>
    <dbReference type="NCBI Taxonomy" id="383855"/>
    <lineage>
        <taxon>Eukaryota</taxon>
        <taxon>Fungi</taxon>
        <taxon>Dikarya</taxon>
        <taxon>Ascomycota</taxon>
        <taxon>Pezizomycotina</taxon>
        <taxon>Dothideomycetes</taxon>
        <taxon>Dothideomycetidae</taxon>
        <taxon>Mycosphaerellales</taxon>
        <taxon>Mycosphaerellaceae</taxon>
        <taxon>Pseudocercospora</taxon>
    </lineage>
</organism>
<keyword evidence="3" id="KW-1185">Reference proteome</keyword>
<sequence length="85" mass="9087">MLLFAFLPLLASLGDALPQEDCSTTTKQVIVPTRTATYTSTVVVTERPSTARNLGTFTLWTTISSTKTLQTLTSTETTCGETGVV</sequence>
<dbReference type="OrthoDB" id="3644474at2759"/>
<keyword evidence="1" id="KW-0732">Signal</keyword>
<dbReference type="RefSeq" id="XP_007930282.1">
    <property type="nucleotide sequence ID" value="XM_007932091.1"/>
</dbReference>